<dbReference type="PANTHER" id="PTHR43190">
    <property type="entry name" value="N-ACETYL-D-GLUCOSAMINE KINASE"/>
    <property type="match status" value="1"/>
</dbReference>
<dbReference type="InterPro" id="IPR002731">
    <property type="entry name" value="ATPase_BadF"/>
</dbReference>
<reference evidence="3 4" key="1">
    <citation type="submission" date="2018-10" db="EMBL/GenBank/DDBJ databases">
        <title>Sequencing the genomes of 1000 actinobacteria strains.</title>
        <authorList>
            <person name="Klenk H.-P."/>
        </authorList>
    </citation>
    <scope>NUCLEOTIDE SEQUENCE [LARGE SCALE GENOMIC DNA]</scope>
    <source>
        <strain evidence="3 4">DSM 44267</strain>
    </source>
</reference>
<feature type="domain" description="ATPase BadF/BadG/BcrA/BcrD type" evidence="2">
    <location>
        <begin position="17"/>
        <end position="332"/>
    </location>
</feature>
<proteinExistence type="predicted"/>
<dbReference type="SUPFAM" id="SSF53067">
    <property type="entry name" value="Actin-like ATPase domain"/>
    <property type="match status" value="2"/>
</dbReference>
<comment type="caution">
    <text evidence="3">The sequence shown here is derived from an EMBL/GenBank/DDBJ whole genome shotgun (WGS) entry which is preliminary data.</text>
</comment>
<dbReference type="Gene3D" id="3.30.420.40">
    <property type="match status" value="2"/>
</dbReference>
<dbReference type="EMBL" id="RBXT01000001">
    <property type="protein sequence ID" value="RKT76886.1"/>
    <property type="molecule type" value="Genomic_DNA"/>
</dbReference>
<sequence length="358" mass="35288">MDPDPSGEPSPEGRHHLGVDAGGTSTRAVVLAPDGRCLGHGRAGSGNPISSGPAHAGDSLHRAVSAALVAAGLSGATVVSTSVAMAGGSSVTDDSEAGAAIHGAVARAGVTTPVTMEQDLLALYFSGSPDPDGHSLVAGTGAAAVRVEGGEVVATCDGLGWLLGDDGSGFWIGQQVARAVGAALDGRSPDTALTALLLTALEVTDGPSDHHASAAAAAVPGGHQHEGPLRELVKRLYALPPVHLARFAPLAFEAADTGDAVAADIVERAGRALATTLGAVLRPEAGPHPVVLGGSVLVAQPAPRTAVRASLVAAGHTGEVIVVPDGLVGAAVLSLRRAGLAVDRSVFETVTTTLAALR</sequence>
<feature type="region of interest" description="Disordered" evidence="1">
    <location>
        <begin position="1"/>
        <end position="21"/>
    </location>
</feature>
<dbReference type="AlphaFoldDB" id="A0A495XVW9"/>
<dbReference type="OrthoDB" id="8701357at2"/>
<dbReference type="InterPro" id="IPR043129">
    <property type="entry name" value="ATPase_NBD"/>
</dbReference>
<organism evidence="3 4">
    <name type="scientific">Terracoccus luteus</name>
    <dbReference type="NCBI Taxonomy" id="53356"/>
    <lineage>
        <taxon>Bacteria</taxon>
        <taxon>Bacillati</taxon>
        <taxon>Actinomycetota</taxon>
        <taxon>Actinomycetes</taxon>
        <taxon>Micrococcales</taxon>
        <taxon>Intrasporangiaceae</taxon>
        <taxon>Terracoccus</taxon>
    </lineage>
</organism>
<evidence type="ECO:0000313" key="4">
    <source>
        <dbReference type="Proteomes" id="UP000278440"/>
    </source>
</evidence>
<keyword evidence="4" id="KW-1185">Reference proteome</keyword>
<dbReference type="RefSeq" id="WP_121030426.1">
    <property type="nucleotide sequence ID" value="NZ_RBXT01000001.1"/>
</dbReference>
<dbReference type="PANTHER" id="PTHR43190:SF3">
    <property type="entry name" value="N-ACETYL-D-GLUCOSAMINE KINASE"/>
    <property type="match status" value="1"/>
</dbReference>
<evidence type="ECO:0000259" key="2">
    <source>
        <dbReference type="Pfam" id="PF01869"/>
    </source>
</evidence>
<dbReference type="GO" id="GO:0016301">
    <property type="term" value="F:kinase activity"/>
    <property type="evidence" value="ECO:0007669"/>
    <property type="project" value="UniProtKB-KW"/>
</dbReference>
<keyword evidence="3" id="KW-0418">Kinase</keyword>
<dbReference type="Proteomes" id="UP000278440">
    <property type="component" value="Unassembled WGS sequence"/>
</dbReference>
<evidence type="ECO:0000256" key="1">
    <source>
        <dbReference type="SAM" id="MobiDB-lite"/>
    </source>
</evidence>
<accession>A0A495XVW9</accession>
<evidence type="ECO:0000313" key="3">
    <source>
        <dbReference type="EMBL" id="RKT76886.1"/>
    </source>
</evidence>
<gene>
    <name evidence="3" type="ORF">DFJ68_0288</name>
</gene>
<name>A0A495XVW9_9MICO</name>
<protein>
    <submittedName>
        <fullName evidence="3">N-acetylglucosamine kinase-like BadF-type ATPase</fullName>
    </submittedName>
</protein>
<keyword evidence="3" id="KW-0808">Transferase</keyword>
<dbReference type="Pfam" id="PF01869">
    <property type="entry name" value="BcrAD_BadFG"/>
    <property type="match status" value="1"/>
</dbReference>
<dbReference type="InterPro" id="IPR052519">
    <property type="entry name" value="Euk-type_GlcNAc_Kinase"/>
</dbReference>